<sequence>MANLSKIENLKPFLDEKALLYNQFKFIATDPISIPHKFQKKEDIEIIGFLIATIAWGNRKSILNNGEKLCKILQFEPYDFILNHTESDLENCNGFVHRTFNAHDLKYFIKALKYIYTKHQGLESVFCKHQIKDSLQPAIHEFKTIFFQLDHEQRTEKHVSDPEKNSAGKRINMFLRWMIRKDTNGVDFGIWDSISPSILSCPLDVHSGRIARELGLLNRKQNDAKAVKELDTNLRRLDPMDPVKYDFALFGLGAFESF</sequence>
<dbReference type="InterPro" id="IPR014127">
    <property type="entry name" value="CHP02757"/>
</dbReference>
<organism evidence="1 2">
    <name type="scientific">Psychroflexus lacisalsi</name>
    <dbReference type="NCBI Taxonomy" id="503928"/>
    <lineage>
        <taxon>Bacteria</taxon>
        <taxon>Pseudomonadati</taxon>
        <taxon>Bacteroidota</taxon>
        <taxon>Flavobacteriia</taxon>
        <taxon>Flavobacteriales</taxon>
        <taxon>Flavobacteriaceae</taxon>
        <taxon>Psychroflexus</taxon>
    </lineage>
</organism>
<dbReference type="RefSeq" id="WP_224454216.1">
    <property type="nucleotide sequence ID" value="NZ_BAAAGG010000005.1"/>
</dbReference>
<protein>
    <submittedName>
        <fullName evidence="1">TIGR02757 family protein</fullName>
    </submittedName>
</protein>
<name>A0ABP3VH09_9FLAO</name>
<proteinExistence type="predicted"/>
<comment type="caution">
    <text evidence="1">The sequence shown here is derived from an EMBL/GenBank/DDBJ whole genome shotgun (WGS) entry which is preliminary data.</text>
</comment>
<keyword evidence="2" id="KW-1185">Reference proteome</keyword>
<dbReference type="EMBL" id="BAAAGG010000005">
    <property type="protein sequence ID" value="GAA0759087.1"/>
    <property type="molecule type" value="Genomic_DNA"/>
</dbReference>
<dbReference type="Proteomes" id="UP001500185">
    <property type="component" value="Unassembled WGS sequence"/>
</dbReference>
<accession>A0ABP3VH09</accession>
<dbReference type="Pfam" id="PF09674">
    <property type="entry name" value="DUF2400"/>
    <property type="match status" value="1"/>
</dbReference>
<evidence type="ECO:0000313" key="1">
    <source>
        <dbReference type="EMBL" id="GAA0759087.1"/>
    </source>
</evidence>
<dbReference type="NCBIfam" id="TIGR02757">
    <property type="entry name" value="TIGR02757 family protein"/>
    <property type="match status" value="1"/>
</dbReference>
<gene>
    <name evidence="1" type="ORF">GCM10009433_16960</name>
</gene>
<evidence type="ECO:0000313" key="2">
    <source>
        <dbReference type="Proteomes" id="UP001500185"/>
    </source>
</evidence>
<reference evidence="2" key="1">
    <citation type="journal article" date="2019" name="Int. J. Syst. Evol. Microbiol.">
        <title>The Global Catalogue of Microorganisms (GCM) 10K type strain sequencing project: providing services to taxonomists for standard genome sequencing and annotation.</title>
        <authorList>
            <consortium name="The Broad Institute Genomics Platform"/>
            <consortium name="The Broad Institute Genome Sequencing Center for Infectious Disease"/>
            <person name="Wu L."/>
            <person name="Ma J."/>
        </authorList>
    </citation>
    <scope>NUCLEOTIDE SEQUENCE [LARGE SCALE GENOMIC DNA]</scope>
    <source>
        <strain evidence="2">JCM 16231</strain>
    </source>
</reference>